<evidence type="ECO:0000313" key="4">
    <source>
        <dbReference type="Proteomes" id="UP001521150"/>
    </source>
</evidence>
<protein>
    <recommendedName>
        <fullName evidence="2">DUF6973 domain-containing protein</fullName>
    </recommendedName>
</protein>
<name>A0ABS8ZWG4_9PSEU</name>
<dbReference type="EMBL" id="JAJVCN010000005">
    <property type="protein sequence ID" value="MCE7012060.1"/>
    <property type="molecule type" value="Genomic_DNA"/>
</dbReference>
<sequence length="196" mass="21381">MLDRFGIEPMNMTAGEAALLEDIGLAGTKDAYDIYKTAVHDAENVFDKQGITDGHSDAFRHAYWNAMLANRFGQDWTEQYTTGHERVDTNSAAAEAMDLHNQRGGQADRGGTSGRRPGRAERPGRARSAERRNGGRRPGTGNSCAATRSQWARLGAPANRLRRAAKIRNHKTSTKTTLLVATTRAAMATTTGTYDN</sequence>
<feature type="region of interest" description="Disordered" evidence="1">
    <location>
        <begin position="100"/>
        <end position="147"/>
    </location>
</feature>
<dbReference type="Proteomes" id="UP001521150">
    <property type="component" value="Unassembled WGS sequence"/>
</dbReference>
<feature type="compositionally biased region" description="Basic and acidic residues" evidence="1">
    <location>
        <begin position="118"/>
        <end position="133"/>
    </location>
</feature>
<dbReference type="Pfam" id="PF22322">
    <property type="entry name" value="DUF6973"/>
    <property type="match status" value="1"/>
</dbReference>
<reference evidence="3 4" key="1">
    <citation type="submission" date="2021-12" db="EMBL/GenBank/DDBJ databases">
        <title>Genome sequence of Kibdelosporangium philippinense ATCC 49844.</title>
        <authorList>
            <person name="Fedorov E.A."/>
            <person name="Omeragic M."/>
            <person name="Shalygina K.F."/>
            <person name="Maclea K.S."/>
        </authorList>
    </citation>
    <scope>NUCLEOTIDE SEQUENCE [LARGE SCALE GENOMIC DNA]</scope>
    <source>
        <strain evidence="3 4">ATCC 49844</strain>
    </source>
</reference>
<evidence type="ECO:0000256" key="1">
    <source>
        <dbReference type="SAM" id="MobiDB-lite"/>
    </source>
</evidence>
<accession>A0ABS8ZWG4</accession>
<dbReference type="InterPro" id="IPR054246">
    <property type="entry name" value="DUF6973"/>
</dbReference>
<feature type="domain" description="DUF6973" evidence="2">
    <location>
        <begin position="30"/>
        <end position="106"/>
    </location>
</feature>
<organism evidence="3 4">
    <name type="scientific">Kibdelosporangium philippinense</name>
    <dbReference type="NCBI Taxonomy" id="211113"/>
    <lineage>
        <taxon>Bacteria</taxon>
        <taxon>Bacillati</taxon>
        <taxon>Actinomycetota</taxon>
        <taxon>Actinomycetes</taxon>
        <taxon>Pseudonocardiales</taxon>
        <taxon>Pseudonocardiaceae</taxon>
        <taxon>Kibdelosporangium</taxon>
    </lineage>
</organism>
<gene>
    <name evidence="3" type="ORF">LWC34_56010</name>
</gene>
<proteinExistence type="predicted"/>
<evidence type="ECO:0000259" key="2">
    <source>
        <dbReference type="Pfam" id="PF22322"/>
    </source>
</evidence>
<comment type="caution">
    <text evidence="3">The sequence shown here is derived from an EMBL/GenBank/DDBJ whole genome shotgun (WGS) entry which is preliminary data.</text>
</comment>
<evidence type="ECO:0000313" key="3">
    <source>
        <dbReference type="EMBL" id="MCE7012060.1"/>
    </source>
</evidence>
<keyword evidence="4" id="KW-1185">Reference proteome</keyword>
<dbReference type="RefSeq" id="WP_233734980.1">
    <property type="nucleotide sequence ID" value="NZ_JAJVCN010000005.1"/>
</dbReference>